<comment type="subcellular location">
    <subcellularLocation>
        <location evidence="1">Cytoplasm</location>
    </subcellularLocation>
</comment>
<evidence type="ECO:0000313" key="11">
    <source>
        <dbReference type="Proteomes" id="UP000694571"/>
    </source>
</evidence>
<comment type="similarity">
    <text evidence="2 6">Belongs to the sulfotransferase 1 family.</text>
</comment>
<evidence type="ECO:0000313" key="10">
    <source>
        <dbReference type="Ensembl" id="ENSSSCP00050040208.1"/>
    </source>
</evidence>
<organism evidence="10 11">
    <name type="scientific">Sus scrofa</name>
    <name type="common">Pig</name>
    <dbReference type="NCBI Taxonomy" id="9823"/>
    <lineage>
        <taxon>Eukaryota</taxon>
        <taxon>Metazoa</taxon>
        <taxon>Chordata</taxon>
        <taxon>Craniata</taxon>
        <taxon>Vertebrata</taxon>
        <taxon>Euteleostomi</taxon>
        <taxon>Mammalia</taxon>
        <taxon>Eutheria</taxon>
        <taxon>Laurasiatheria</taxon>
        <taxon>Artiodactyla</taxon>
        <taxon>Suina</taxon>
        <taxon>Suidae</taxon>
        <taxon>Sus</taxon>
    </lineage>
</organism>
<feature type="compositionally biased region" description="Basic residues" evidence="7">
    <location>
        <begin position="71"/>
        <end position="87"/>
    </location>
</feature>
<feature type="region of interest" description="Disordered" evidence="7">
    <location>
        <begin position="64"/>
        <end position="106"/>
    </location>
</feature>
<evidence type="ECO:0000256" key="8">
    <source>
        <dbReference type="SAM" id="SignalP"/>
    </source>
</evidence>
<dbReference type="Pfam" id="PF00685">
    <property type="entry name" value="Sulfotransfer_1"/>
    <property type="match status" value="1"/>
</dbReference>
<evidence type="ECO:0000259" key="9">
    <source>
        <dbReference type="Pfam" id="PF00685"/>
    </source>
</evidence>
<feature type="compositionally biased region" description="Polar residues" evidence="7">
    <location>
        <begin position="88"/>
        <end position="106"/>
    </location>
</feature>
<keyword evidence="4 6" id="KW-0808">Transferase</keyword>
<dbReference type="PANTHER" id="PTHR11783">
    <property type="entry name" value="SULFOTRANSFERASE SULT"/>
    <property type="match status" value="1"/>
</dbReference>
<dbReference type="Proteomes" id="UP000694571">
    <property type="component" value="Unplaced"/>
</dbReference>
<evidence type="ECO:0000256" key="6">
    <source>
        <dbReference type="RuleBase" id="RU361155"/>
    </source>
</evidence>
<dbReference type="GO" id="GO:0051923">
    <property type="term" value="P:sulfation"/>
    <property type="evidence" value="ECO:0007669"/>
    <property type="project" value="UniProtKB-ARBA"/>
</dbReference>
<dbReference type="EC" id="2.8.2.-" evidence="6"/>
<evidence type="ECO:0000256" key="4">
    <source>
        <dbReference type="ARBA" id="ARBA00022679"/>
    </source>
</evidence>
<feature type="domain" description="Sulfotransferase" evidence="9">
    <location>
        <begin position="146"/>
        <end position="310"/>
    </location>
</feature>
<dbReference type="GO" id="GO:0005737">
    <property type="term" value="C:cytoplasm"/>
    <property type="evidence" value="ECO:0007669"/>
    <property type="project" value="UniProtKB-SubCell"/>
</dbReference>
<evidence type="ECO:0000256" key="5">
    <source>
        <dbReference type="ARBA" id="ARBA00048219"/>
    </source>
</evidence>
<protein>
    <recommendedName>
        <fullName evidence="6">Sulfotransferase</fullName>
        <ecNumber evidence="6">2.8.2.-</ecNumber>
    </recommendedName>
</protein>
<reference evidence="10" key="1">
    <citation type="submission" date="2025-08" db="UniProtKB">
        <authorList>
            <consortium name="Ensembl"/>
        </authorList>
    </citation>
    <scope>IDENTIFICATION</scope>
</reference>
<dbReference type="Ensembl" id="ENSSSCT00050093199.1">
    <property type="protein sequence ID" value="ENSSSCP00050040208.1"/>
    <property type="gene ID" value="ENSSSCG00050068304.1"/>
</dbReference>
<feature type="chain" id="PRO_5034155513" description="Sulfotransferase" evidence="8">
    <location>
        <begin position="22"/>
        <end position="318"/>
    </location>
</feature>
<dbReference type="SUPFAM" id="SSF52540">
    <property type="entry name" value="P-loop containing nucleoside triphosphate hydrolases"/>
    <property type="match status" value="1"/>
</dbReference>
<proteinExistence type="inferred from homology"/>
<name>A0A8D1NN57_PIG</name>
<keyword evidence="8" id="KW-0732">Signal</keyword>
<evidence type="ECO:0000256" key="3">
    <source>
        <dbReference type="ARBA" id="ARBA00022490"/>
    </source>
</evidence>
<dbReference type="GO" id="GO:0004062">
    <property type="term" value="F:aryl sulfotransferase activity"/>
    <property type="evidence" value="ECO:0007669"/>
    <property type="project" value="UniProtKB-ARBA"/>
</dbReference>
<evidence type="ECO:0000256" key="2">
    <source>
        <dbReference type="ARBA" id="ARBA00005771"/>
    </source>
</evidence>
<dbReference type="AlphaFoldDB" id="A0A8D1NN57"/>
<evidence type="ECO:0000256" key="1">
    <source>
        <dbReference type="ARBA" id="ARBA00004496"/>
    </source>
</evidence>
<evidence type="ECO:0000256" key="7">
    <source>
        <dbReference type="SAM" id="MobiDB-lite"/>
    </source>
</evidence>
<feature type="signal peptide" evidence="8">
    <location>
        <begin position="1"/>
        <end position="21"/>
    </location>
</feature>
<dbReference type="Gene3D" id="3.40.50.300">
    <property type="entry name" value="P-loop containing nucleotide triphosphate hydrolases"/>
    <property type="match status" value="1"/>
</dbReference>
<dbReference type="InterPro" id="IPR027417">
    <property type="entry name" value="P-loop_NTPase"/>
</dbReference>
<comment type="catalytic activity">
    <reaction evidence="5">
        <text>4-ethylphenol + 3'-phosphoadenylyl sulfate = 4-ethylphenyl sulfate + adenosine 3',5'-bisphosphate + H(+)</text>
        <dbReference type="Rhea" id="RHEA:70607"/>
        <dbReference type="ChEBI" id="CHEBI:15378"/>
        <dbReference type="ChEBI" id="CHEBI:49584"/>
        <dbReference type="ChEBI" id="CHEBI:58339"/>
        <dbReference type="ChEBI" id="CHEBI:58343"/>
        <dbReference type="ChEBI" id="CHEBI:133681"/>
    </reaction>
    <physiologicalReaction direction="left-to-right" evidence="5">
        <dbReference type="Rhea" id="RHEA:70608"/>
    </physiologicalReaction>
</comment>
<sequence>MRLRVWSLPLLSGLMIRRCRELCGVGCRRGSDPVLLWLWRRPVATAPIRPLAWEPPYAAGAAQEIGTTTTKKTKDKKKKKKKKKKKPQFQTAASEQGSSPSSVAPTLQVDSKTALGPLLPWRDAVKGGTPGTPRGYSAGGGGPLPLQVVYVARNAKDVAVSYYHFYRMAKVHPNPGTWDSFLEDFMAGEVSYGSWYQHVQEWWELRHTHPVLYLFYEDMKENPKREIQKILEFVGRSLPEETVEDIVQHTSFQEMKNNAMTNYRTLPSDLLDHSISAFMRKGITGDWKSTFTVAQNERFEADYAEKMAGCNLRFRSEL</sequence>
<accession>A0A8D1NN57</accession>
<keyword evidence="3" id="KW-0963">Cytoplasm</keyword>
<dbReference type="InterPro" id="IPR000863">
    <property type="entry name" value="Sulfotransferase_dom"/>
</dbReference>
<dbReference type="FunFam" id="3.40.50.300:FF:000433">
    <property type="entry name" value="Estrogen sulfotransferase"/>
    <property type="match status" value="1"/>
</dbReference>